<dbReference type="STRING" id="651561.BBI00_22135"/>
<dbReference type="OrthoDB" id="1273722at2"/>
<sequence length="283" mass="34135">MEMLRKFTPGSEWLYIKLYTGIKTADIVLEEAVIPLLNDLRNKGLIKKWFFIRYHDPKSHLRIRFDLSQSEMFGEVLALGREYLQEYIDSGEISGFTLDTYQREVERYGKKTMEDAEFLFWKSSESILDEYLHFDDEEKIVVSMFYIDRMLDYLGLSVQEKLTWIREYNLAFKYEFNADKKLNSQLDKKYRAFIPKYTEFVSSDEYLSFRQYIVSNIADAEKQLQNIIENYNAPLSKFFQSIFHMHINRMFISDQRVFEMIIYDYLFRYYKTLAFKNTVHGNL</sequence>
<comment type="caution">
    <text evidence="2">The sequence shown here is derived from an EMBL/GenBank/DDBJ whole genome shotgun (WGS) entry which is preliminary data.</text>
</comment>
<dbReference type="InterPro" id="IPR023809">
    <property type="entry name" value="Thiopep_bacteriocin_synth_dom"/>
</dbReference>
<proteinExistence type="predicted"/>
<reference evidence="3" key="1">
    <citation type="submission" date="2016-07" db="EMBL/GenBank/DDBJ databases">
        <authorList>
            <person name="Florea S."/>
            <person name="Webb J.S."/>
            <person name="Jaromczyk J."/>
            <person name="Schardl C.L."/>
        </authorList>
    </citation>
    <scope>NUCLEOTIDE SEQUENCE [LARGE SCALE GENOMIC DNA]</scope>
    <source>
        <strain evidence="3">CC-VM-7</strain>
    </source>
</reference>
<organism evidence="2 3">
    <name type="scientific">Chryseobacterium arthrosphaerae</name>
    <dbReference type="NCBI Taxonomy" id="651561"/>
    <lineage>
        <taxon>Bacteria</taxon>
        <taxon>Pseudomonadati</taxon>
        <taxon>Bacteroidota</taxon>
        <taxon>Flavobacteriia</taxon>
        <taxon>Flavobacteriales</taxon>
        <taxon>Weeksellaceae</taxon>
        <taxon>Chryseobacterium group</taxon>
        <taxon>Chryseobacterium</taxon>
    </lineage>
</organism>
<evidence type="ECO:0000313" key="3">
    <source>
        <dbReference type="Proteomes" id="UP000093432"/>
    </source>
</evidence>
<feature type="domain" description="Thiopeptide-type bacteriocin biosynthesis" evidence="1">
    <location>
        <begin position="13"/>
        <end position="270"/>
    </location>
</feature>
<protein>
    <recommendedName>
        <fullName evidence="1">Thiopeptide-type bacteriocin biosynthesis domain-containing protein</fullName>
    </recommendedName>
</protein>
<dbReference type="AlphaFoldDB" id="A0A1B8Z9W2"/>
<dbReference type="Proteomes" id="UP000093432">
    <property type="component" value="Unassembled WGS sequence"/>
</dbReference>
<gene>
    <name evidence="2" type="ORF">BBI00_22135</name>
</gene>
<dbReference type="NCBIfam" id="TIGR03891">
    <property type="entry name" value="thiopep_ocin"/>
    <property type="match status" value="1"/>
</dbReference>
<accession>A0A1B8Z9W2</accession>
<evidence type="ECO:0000313" key="2">
    <source>
        <dbReference type="EMBL" id="OCA68403.1"/>
    </source>
</evidence>
<name>A0A1B8Z9W2_9FLAO</name>
<dbReference type="EMBL" id="MAYG01000032">
    <property type="protein sequence ID" value="OCA68403.1"/>
    <property type="molecule type" value="Genomic_DNA"/>
</dbReference>
<evidence type="ECO:0000259" key="1">
    <source>
        <dbReference type="Pfam" id="PF14028"/>
    </source>
</evidence>
<dbReference type="Pfam" id="PF14028">
    <property type="entry name" value="Lant_dehydr_C"/>
    <property type="match status" value="1"/>
</dbReference>